<dbReference type="eggNOG" id="arCOG09679">
    <property type="taxonomic scope" value="Archaea"/>
</dbReference>
<proteinExistence type="predicted"/>
<dbReference type="GeneID" id="8512697"/>
<evidence type="ECO:0000313" key="2">
    <source>
        <dbReference type="Proteomes" id="UP000002063"/>
    </source>
</evidence>
<dbReference type="AlphaFoldDB" id="C9RF78"/>
<dbReference type="KEGG" id="mvu:Metvu_0365"/>
<dbReference type="RefSeq" id="WP_012819774.1">
    <property type="nucleotide sequence ID" value="NC_013407.1"/>
</dbReference>
<name>C9RF78_METVM</name>
<reference evidence="1" key="1">
    <citation type="submission" date="2009-10" db="EMBL/GenBank/DDBJ databases">
        <title>Complete sequence of chromosome of Methanocaldococcus vulcanius M7.</title>
        <authorList>
            <consortium name="US DOE Joint Genome Institute"/>
            <person name="Lucas S."/>
            <person name="Copeland A."/>
            <person name="Lapidus A."/>
            <person name="Glavina del Rio T."/>
            <person name="Dalin E."/>
            <person name="Tice H."/>
            <person name="Bruce D."/>
            <person name="Goodwin L."/>
            <person name="Pitluck S."/>
            <person name="Lcollab F.I."/>
            <person name="Brettin T."/>
            <person name="Detter J.C."/>
            <person name="Han C."/>
            <person name="Tapia R."/>
            <person name="Kuske C.R."/>
            <person name="Schmutz J."/>
            <person name="Larimer F."/>
            <person name="Land M."/>
            <person name="Hauser L."/>
            <person name="Kyrpides N."/>
            <person name="Ovchinikova G."/>
            <person name="Sieprawska-Lupa M."/>
            <person name="Whitman W.B."/>
            <person name="Woyke T."/>
        </authorList>
    </citation>
    <scope>NUCLEOTIDE SEQUENCE [LARGE SCALE GENOMIC DNA]</scope>
    <source>
        <strain evidence="1">M7</strain>
    </source>
</reference>
<sequence length="312" mass="37700">MNNEWLSFLYKYWLKGCEFYNKKDYNKAIEYSKLVNKVFKENVQKYDYYELREEAYKEILKNNVEEGIKKFIWFVEGILSDGDYYDLSSELSTIASIFAKIGRWDIAKNFLNISAEWIYNEDIKNAKPEDILKSILTIAFSDEERKEILNKEPNLKKLFEDKAYYFNLDFFNFMMSFFIEAGNWERFLEVYEEFKNKIKNYQISEEDKIIKEVEKYLNKELATANLLKGDYEKCFYYIKLNDHNDVGILITEIADNLKNGIVKKEEWLNKLNEIYKDILNQPLPKTYKEAYHSDLWEISDYCILKEFIEKIY</sequence>
<dbReference type="Proteomes" id="UP000002063">
    <property type="component" value="Chromosome"/>
</dbReference>
<dbReference type="InterPro" id="IPR011716">
    <property type="entry name" value="TPR-3"/>
</dbReference>
<gene>
    <name evidence="1" type="ordered locus">Metvu_0365</name>
</gene>
<dbReference type="OrthoDB" id="65857at2157"/>
<dbReference type="EMBL" id="CP001787">
    <property type="protein sequence ID" value="ACX72230.1"/>
    <property type="molecule type" value="Genomic_DNA"/>
</dbReference>
<organism evidence="1 2">
    <name type="scientific">Methanocaldococcus vulcanius (strain ATCC 700851 / DSM 12094 / M7)</name>
    <name type="common">Methanococcus vulcanius</name>
    <dbReference type="NCBI Taxonomy" id="579137"/>
    <lineage>
        <taxon>Archaea</taxon>
        <taxon>Methanobacteriati</taxon>
        <taxon>Methanobacteriota</taxon>
        <taxon>Methanomada group</taxon>
        <taxon>Methanococci</taxon>
        <taxon>Methanococcales</taxon>
        <taxon>Methanocaldococcaceae</taxon>
        <taxon>Methanocaldococcus</taxon>
    </lineage>
</organism>
<dbReference type="Pfam" id="PF07720">
    <property type="entry name" value="TPR_3"/>
    <property type="match status" value="1"/>
</dbReference>
<accession>C9RF78</accession>
<evidence type="ECO:0000313" key="1">
    <source>
        <dbReference type="EMBL" id="ACX72230.1"/>
    </source>
</evidence>
<keyword evidence="2" id="KW-1185">Reference proteome</keyword>
<protein>
    <submittedName>
        <fullName evidence="1">Tetratricopeptide TPR_3</fullName>
    </submittedName>
</protein>
<dbReference type="STRING" id="579137.Metvu_0365"/>
<dbReference type="HOGENOM" id="CLU_838405_0_0_2"/>